<organism evidence="1 2">
    <name type="scientific">Nonomuraea insulae</name>
    <dbReference type="NCBI Taxonomy" id="1616787"/>
    <lineage>
        <taxon>Bacteria</taxon>
        <taxon>Bacillati</taxon>
        <taxon>Actinomycetota</taxon>
        <taxon>Actinomycetes</taxon>
        <taxon>Streptosporangiales</taxon>
        <taxon>Streptosporangiaceae</taxon>
        <taxon>Nonomuraea</taxon>
    </lineage>
</organism>
<sequence>MDHVRQIARAVLYEGYLLWPYRESSLKNRHRWTIGGVHPEAYGRAHEGNAWRMRTECLLEAEPGDSVEVCARFLHVLTRETTLAAGARDCGEEAREREVSVTGLVVGDLLEAPVTTDIALSAGCRYEPPDEQDATVVRRWHGLRGRVETSARALRPGLFMITVEVVNTTPWPGESPGTRADALRRTLVSAHAVLHAPRGRFVSLMDPPEELRAHAADCVNVGTWPVLAGPEGDRHTVLSAPIILYDHPRIAPESPGDLFDATEIDQLLTLSVLALSDQERQEIRGGDPRAREILDRCTALTPEELMRMHGIMRKTGPRA</sequence>
<reference evidence="2" key="1">
    <citation type="journal article" date="2019" name="Int. J. Syst. Evol. Microbiol.">
        <title>The Global Catalogue of Microorganisms (GCM) 10K type strain sequencing project: providing services to taxonomists for standard genome sequencing and annotation.</title>
        <authorList>
            <consortium name="The Broad Institute Genomics Platform"/>
            <consortium name="The Broad Institute Genome Sequencing Center for Infectious Disease"/>
            <person name="Wu L."/>
            <person name="Ma J."/>
        </authorList>
    </citation>
    <scope>NUCLEOTIDE SEQUENCE [LARGE SCALE GENOMIC DNA]</scope>
    <source>
        <strain evidence="2">CCUG 53903</strain>
    </source>
</reference>
<name>A0ABW1DAX7_9ACTN</name>
<comment type="caution">
    <text evidence="1">The sequence shown here is derived from an EMBL/GenBank/DDBJ whole genome shotgun (WGS) entry which is preliminary data.</text>
</comment>
<dbReference type="RefSeq" id="WP_379523936.1">
    <property type="nucleotide sequence ID" value="NZ_JBHSPA010000112.1"/>
</dbReference>
<evidence type="ECO:0008006" key="3">
    <source>
        <dbReference type="Google" id="ProtNLM"/>
    </source>
</evidence>
<accession>A0ABW1DAX7</accession>
<keyword evidence="2" id="KW-1185">Reference proteome</keyword>
<dbReference type="Proteomes" id="UP001596058">
    <property type="component" value="Unassembled WGS sequence"/>
</dbReference>
<protein>
    <recommendedName>
        <fullName evidence="3">Hydrogenase maturation protease</fullName>
    </recommendedName>
</protein>
<evidence type="ECO:0000313" key="1">
    <source>
        <dbReference type="EMBL" id="MFC5834524.1"/>
    </source>
</evidence>
<gene>
    <name evidence="1" type="ORF">ACFPZ3_62685</name>
</gene>
<proteinExistence type="predicted"/>
<evidence type="ECO:0000313" key="2">
    <source>
        <dbReference type="Proteomes" id="UP001596058"/>
    </source>
</evidence>
<dbReference type="EMBL" id="JBHSPA010000112">
    <property type="protein sequence ID" value="MFC5834524.1"/>
    <property type="molecule type" value="Genomic_DNA"/>
</dbReference>